<dbReference type="EMBL" id="CP159218">
    <property type="protein sequence ID" value="XCG63090.1"/>
    <property type="molecule type" value="Genomic_DNA"/>
</dbReference>
<gene>
    <name evidence="2" type="ORF">ABLG96_18060</name>
</gene>
<evidence type="ECO:0000256" key="1">
    <source>
        <dbReference type="SAM" id="MobiDB-lite"/>
    </source>
</evidence>
<keyword evidence="2" id="KW-0547">Nucleotide-binding</keyword>
<dbReference type="AlphaFoldDB" id="A0AAU8DLE0"/>
<dbReference type="InterPro" id="IPR036890">
    <property type="entry name" value="HATPase_C_sf"/>
</dbReference>
<evidence type="ECO:0000313" key="2">
    <source>
        <dbReference type="EMBL" id="XCG63090.1"/>
    </source>
</evidence>
<dbReference type="SUPFAM" id="SSF55874">
    <property type="entry name" value="ATPase domain of HSP90 chaperone/DNA topoisomerase II/histidine kinase"/>
    <property type="match status" value="1"/>
</dbReference>
<keyword evidence="2" id="KW-0067">ATP-binding</keyword>
<proteinExistence type="predicted"/>
<organism evidence="2">
    <name type="scientific">Nakamurella sp. A5-74</name>
    <dbReference type="NCBI Taxonomy" id="3158264"/>
    <lineage>
        <taxon>Bacteria</taxon>
        <taxon>Bacillati</taxon>
        <taxon>Actinomycetota</taxon>
        <taxon>Actinomycetes</taxon>
        <taxon>Nakamurellales</taxon>
        <taxon>Nakamurellaceae</taxon>
        <taxon>Nakamurella</taxon>
    </lineage>
</organism>
<sequence>MAPDPVDPLDPHRTAALRRAVLQTWTASTARFREDANAEELLARGYADRVLMELAANAVDAARSAGVRAVLAVERIDLTGGAVEIRVANTGSPLTSDGVRALASLRASAKRDTASTIGHFGVGFTAVRALSDEPALLSMSGSVRFSAERTAEEVAALGIPELDAELRRRDGVLPALRLCWPLPDATEDDVPQGFSSQVRLPLRPGVGADAVLDGWRSAVLDELWWALPALDEVRLPDLTITRERDEPRTARGSPVLVRREQLLETGPAATAARRSFLTAESHGELPAALLADRPVEERMRADWRLCWSLPEPPGEAGGAVGAFDPFAERGTDAETVHAIGAPTATDDLLTLPGRLVGTFPVDETRRRITVEPLTDHLLALSVDAYLALAMALPPEARWDLVPPQDFPAGDLDARLRALVVRRLADAPLLVGVLGDPVEPRTARCCPELDGATAAAVAEAIPALVEVPVSARTAARMLGVTMLSLSEAVDALSSVVRPPRWWAQLYRGLAGSDADALSGLPVPLADGRQAIGARGVLLPTPALQELTQAVTAVLPAIRWVAAEAADDLLLRIGAVPADPDAILASSALRAEITALAGDLEADLLEVIVLPDTATPDADDLAHDPAVAAGALAALVLDLIAAGGVPDPQLVSDLVLGTEDEEPWPATELLLPDATLGAVLVADALPLIGRAWVQRWGAAVLERAGVRAGLLVVPLDDPRADKLLPDLDDYPGSGELGSPDRDDGELGVADLDLVDDWPAFLALLDADPEARAAVLTRPGTRSYTGWWIAEHASIDGVAPDRFRTADTPSAGSPLQLLPPLPTALSPQVAAAIGVIGSDEQFAALVDDDPQGVLDRFCDPAVALDPAAVTAVVALLVARLADDDSVQLPDRIRVCDGSVRSADEVIVPDGPWWAQCLAPSRVLATRNDAELAAEVFGLPLAAADGALTSSAASQATSGAAEKIPAVVALLGPDHRTPQVAATLTVRDPDGVEHRVAWWPVGTSAICDSSELGLASALAWANGRWADRRRILAAIRGDDAGELLARVWD</sequence>
<reference evidence="2" key="1">
    <citation type="submission" date="2024-05" db="EMBL/GenBank/DDBJ databases">
        <authorList>
            <person name="Cai S.Y."/>
            <person name="Jin L.M."/>
            <person name="Li H.R."/>
        </authorList>
    </citation>
    <scope>NUCLEOTIDE SEQUENCE</scope>
    <source>
        <strain evidence="2">A5-74</strain>
    </source>
</reference>
<protein>
    <submittedName>
        <fullName evidence="2">ATP-binding protein</fullName>
    </submittedName>
</protein>
<accession>A0AAU8DLE0</accession>
<dbReference type="NCBIfam" id="NF047352">
    <property type="entry name" value="P_loop_sacsin"/>
    <property type="match status" value="1"/>
</dbReference>
<dbReference type="Gene3D" id="3.30.565.10">
    <property type="entry name" value="Histidine kinase-like ATPase, C-terminal domain"/>
    <property type="match status" value="1"/>
</dbReference>
<dbReference type="RefSeq" id="WP_353648705.1">
    <property type="nucleotide sequence ID" value="NZ_CP159218.1"/>
</dbReference>
<feature type="region of interest" description="Disordered" evidence="1">
    <location>
        <begin position="722"/>
        <end position="742"/>
    </location>
</feature>
<dbReference type="GO" id="GO:0005524">
    <property type="term" value="F:ATP binding"/>
    <property type="evidence" value="ECO:0007669"/>
    <property type="project" value="UniProtKB-KW"/>
</dbReference>
<name>A0AAU8DLE0_9ACTN</name>